<dbReference type="InParanoid" id="A0A200QVD7"/>
<dbReference type="EMBL" id="MVGT01001046">
    <property type="protein sequence ID" value="OVA14404.1"/>
    <property type="molecule type" value="Genomic_DNA"/>
</dbReference>
<proteinExistence type="predicted"/>
<gene>
    <name evidence="2" type="ORF">BVC80_1499g20</name>
</gene>
<evidence type="ECO:0000313" key="2">
    <source>
        <dbReference type="EMBL" id="OVA14404.1"/>
    </source>
</evidence>
<keyword evidence="3" id="KW-1185">Reference proteome</keyword>
<dbReference type="AlphaFoldDB" id="A0A200QVD7"/>
<feature type="compositionally biased region" description="Polar residues" evidence="1">
    <location>
        <begin position="28"/>
        <end position="38"/>
    </location>
</feature>
<feature type="region of interest" description="Disordered" evidence="1">
    <location>
        <begin position="28"/>
        <end position="79"/>
    </location>
</feature>
<feature type="compositionally biased region" description="Basic and acidic residues" evidence="1">
    <location>
        <begin position="39"/>
        <end position="52"/>
    </location>
</feature>
<sequence length="79" mass="8921">MMPIFQAALENLDIKSFCKLEEAGLQTTSSIEAQTQYNEKSRNWSPQDEHSRPYKGHQVAAVEQESHKRQGGTGSNKEI</sequence>
<comment type="caution">
    <text evidence="2">The sequence shown here is derived from an EMBL/GenBank/DDBJ whole genome shotgun (WGS) entry which is preliminary data.</text>
</comment>
<accession>A0A200QVD7</accession>
<evidence type="ECO:0000256" key="1">
    <source>
        <dbReference type="SAM" id="MobiDB-lite"/>
    </source>
</evidence>
<organism evidence="2 3">
    <name type="scientific">Macleaya cordata</name>
    <name type="common">Five-seeded plume-poppy</name>
    <name type="synonym">Bocconia cordata</name>
    <dbReference type="NCBI Taxonomy" id="56857"/>
    <lineage>
        <taxon>Eukaryota</taxon>
        <taxon>Viridiplantae</taxon>
        <taxon>Streptophyta</taxon>
        <taxon>Embryophyta</taxon>
        <taxon>Tracheophyta</taxon>
        <taxon>Spermatophyta</taxon>
        <taxon>Magnoliopsida</taxon>
        <taxon>Ranunculales</taxon>
        <taxon>Papaveraceae</taxon>
        <taxon>Papaveroideae</taxon>
        <taxon>Macleaya</taxon>
    </lineage>
</organism>
<dbReference type="Proteomes" id="UP000195402">
    <property type="component" value="Unassembled WGS sequence"/>
</dbReference>
<reference evidence="2 3" key="1">
    <citation type="journal article" date="2017" name="Mol. Plant">
        <title>The Genome of Medicinal Plant Macleaya cordata Provides New Insights into Benzylisoquinoline Alkaloids Metabolism.</title>
        <authorList>
            <person name="Liu X."/>
            <person name="Liu Y."/>
            <person name="Huang P."/>
            <person name="Ma Y."/>
            <person name="Qing Z."/>
            <person name="Tang Q."/>
            <person name="Cao H."/>
            <person name="Cheng P."/>
            <person name="Zheng Y."/>
            <person name="Yuan Z."/>
            <person name="Zhou Y."/>
            <person name="Liu J."/>
            <person name="Tang Z."/>
            <person name="Zhuo Y."/>
            <person name="Zhang Y."/>
            <person name="Yu L."/>
            <person name="Huang J."/>
            <person name="Yang P."/>
            <person name="Peng Q."/>
            <person name="Zhang J."/>
            <person name="Jiang W."/>
            <person name="Zhang Z."/>
            <person name="Lin K."/>
            <person name="Ro D.K."/>
            <person name="Chen X."/>
            <person name="Xiong X."/>
            <person name="Shang Y."/>
            <person name="Huang S."/>
            <person name="Zeng J."/>
        </authorList>
    </citation>
    <scope>NUCLEOTIDE SEQUENCE [LARGE SCALE GENOMIC DNA]</scope>
    <source>
        <strain evidence="3">cv. BLH2017</strain>
        <tissue evidence="2">Root</tissue>
    </source>
</reference>
<evidence type="ECO:0000313" key="3">
    <source>
        <dbReference type="Proteomes" id="UP000195402"/>
    </source>
</evidence>
<name>A0A200QVD7_MACCD</name>
<protein>
    <submittedName>
        <fullName evidence="2">Uncharacterized protein</fullName>
    </submittedName>
</protein>